<feature type="compositionally biased region" description="Basic and acidic residues" evidence="1">
    <location>
        <begin position="14"/>
        <end position="28"/>
    </location>
</feature>
<dbReference type="AlphaFoldDB" id="A0A9Q3CK17"/>
<keyword evidence="3" id="KW-1185">Reference proteome</keyword>
<feature type="compositionally biased region" description="Polar residues" evidence="1">
    <location>
        <begin position="1"/>
        <end position="12"/>
    </location>
</feature>
<feature type="compositionally biased region" description="Polar residues" evidence="1">
    <location>
        <begin position="30"/>
        <end position="42"/>
    </location>
</feature>
<name>A0A9Q3CK17_9BASI</name>
<dbReference type="EMBL" id="AVOT02007476">
    <property type="protein sequence ID" value="MBW0483992.1"/>
    <property type="molecule type" value="Genomic_DNA"/>
</dbReference>
<organism evidence="2 3">
    <name type="scientific">Austropuccinia psidii MF-1</name>
    <dbReference type="NCBI Taxonomy" id="1389203"/>
    <lineage>
        <taxon>Eukaryota</taxon>
        <taxon>Fungi</taxon>
        <taxon>Dikarya</taxon>
        <taxon>Basidiomycota</taxon>
        <taxon>Pucciniomycotina</taxon>
        <taxon>Pucciniomycetes</taxon>
        <taxon>Pucciniales</taxon>
        <taxon>Sphaerophragmiaceae</taxon>
        <taxon>Austropuccinia</taxon>
    </lineage>
</organism>
<protein>
    <submittedName>
        <fullName evidence="2">Uncharacterized protein</fullName>
    </submittedName>
</protein>
<evidence type="ECO:0000313" key="2">
    <source>
        <dbReference type="EMBL" id="MBW0483992.1"/>
    </source>
</evidence>
<reference evidence="2" key="1">
    <citation type="submission" date="2021-03" db="EMBL/GenBank/DDBJ databases">
        <title>Draft genome sequence of rust myrtle Austropuccinia psidii MF-1, a brazilian biotype.</title>
        <authorList>
            <person name="Quecine M.C."/>
            <person name="Pachon D.M.R."/>
            <person name="Bonatelli M.L."/>
            <person name="Correr F.H."/>
            <person name="Franceschini L.M."/>
            <person name="Leite T.F."/>
            <person name="Margarido G.R.A."/>
            <person name="Almeida C.A."/>
            <person name="Ferrarezi J.A."/>
            <person name="Labate C.A."/>
        </authorList>
    </citation>
    <scope>NUCLEOTIDE SEQUENCE</scope>
    <source>
        <strain evidence="2">MF-1</strain>
    </source>
</reference>
<evidence type="ECO:0000313" key="3">
    <source>
        <dbReference type="Proteomes" id="UP000765509"/>
    </source>
</evidence>
<accession>A0A9Q3CK17</accession>
<feature type="compositionally biased region" description="Basic residues" evidence="1">
    <location>
        <begin position="46"/>
        <end position="55"/>
    </location>
</feature>
<sequence length="91" mass="10587">MKSTTIQNSNQEIKGLEKEKRKESKEEAQVASTSKTQANQPPQEGKKKKKKKWKKQYSPSYRIPLIQKHAIENVLNMARTLMEFKDKVGKK</sequence>
<evidence type="ECO:0000256" key="1">
    <source>
        <dbReference type="SAM" id="MobiDB-lite"/>
    </source>
</evidence>
<feature type="region of interest" description="Disordered" evidence="1">
    <location>
        <begin position="1"/>
        <end position="59"/>
    </location>
</feature>
<comment type="caution">
    <text evidence="2">The sequence shown here is derived from an EMBL/GenBank/DDBJ whole genome shotgun (WGS) entry which is preliminary data.</text>
</comment>
<gene>
    <name evidence="2" type="ORF">O181_023707</name>
</gene>
<dbReference type="Proteomes" id="UP000765509">
    <property type="component" value="Unassembled WGS sequence"/>
</dbReference>
<proteinExistence type="predicted"/>